<dbReference type="eggNOG" id="COG1516">
    <property type="taxonomic scope" value="Bacteria"/>
</dbReference>
<comment type="subcellular location">
    <subcellularLocation>
        <location evidence="1">Cytoplasm</location>
        <location evidence="1">Cytosol</location>
    </subcellularLocation>
</comment>
<sequence length="156" mass="17276">MIEKEYLAGRVASANDAQLVAIVYEGLIDSLNESIDNIKKGDIQRLGESINKCREILAELIATLSGDSEIAMNYKSLYMYVNELITKAHISMDTEKLYEAVKVVTPLHEGWSELGEKLFKESIENGKASQAVSGMTYGNGYLNEQFTGSGNKWEKG</sequence>
<comment type="caution">
    <text evidence="6">The sequence shown here is derived from an EMBL/GenBank/DDBJ whole genome shotgun (WGS) entry which is preliminary data.</text>
</comment>
<dbReference type="PANTHER" id="PTHR34773:SF1">
    <property type="entry name" value="FLAGELLAR SECRETION CHAPERONE FLIS"/>
    <property type="match status" value="1"/>
</dbReference>
<keyword evidence="3" id="KW-0963">Cytoplasm</keyword>
<dbReference type="GO" id="GO:0044780">
    <property type="term" value="P:bacterial-type flagellum assembly"/>
    <property type="evidence" value="ECO:0007669"/>
    <property type="project" value="InterPro"/>
</dbReference>
<dbReference type="RefSeq" id="WP_038266928.1">
    <property type="nucleotide sequence ID" value="NZ_FSRH01000012.1"/>
</dbReference>
<evidence type="ECO:0000256" key="1">
    <source>
        <dbReference type="ARBA" id="ARBA00004514"/>
    </source>
</evidence>
<dbReference type="EMBL" id="JJMM01000020">
    <property type="protein sequence ID" value="KDR94365.1"/>
    <property type="molecule type" value="Genomic_DNA"/>
</dbReference>
<dbReference type="Gene3D" id="1.20.120.340">
    <property type="entry name" value="Flagellar protein FliS"/>
    <property type="match status" value="1"/>
</dbReference>
<dbReference type="Proteomes" id="UP000027946">
    <property type="component" value="Unassembled WGS sequence"/>
</dbReference>
<reference evidence="6 7" key="1">
    <citation type="submission" date="2014-03" db="EMBL/GenBank/DDBJ databases">
        <title>Genome sequence of Clostridium litorale W6, DSM 5388.</title>
        <authorList>
            <person name="Poehlein A."/>
            <person name="Jagirdar A."/>
            <person name="Khonsari B."/>
            <person name="Chibani C.M."/>
            <person name="Gutierrez Gutierrez D.A."/>
            <person name="Davydova E."/>
            <person name="Alghaithi H.S."/>
            <person name="Nair K.P."/>
            <person name="Dhamotharan K."/>
            <person name="Chandran L."/>
            <person name="G W."/>
            <person name="Daniel R."/>
        </authorList>
    </citation>
    <scope>NUCLEOTIDE SEQUENCE [LARGE SCALE GENOMIC DNA]</scope>
    <source>
        <strain evidence="6 7">W6</strain>
    </source>
</reference>
<accession>A0A069RDT3</accession>
<comment type="similarity">
    <text evidence="2">Belongs to the FliS family.</text>
</comment>
<dbReference type="Pfam" id="PF02561">
    <property type="entry name" value="FliS"/>
    <property type="match status" value="1"/>
</dbReference>
<proteinExistence type="inferred from homology"/>
<keyword evidence="6" id="KW-0969">Cilium</keyword>
<dbReference type="GO" id="GO:0005829">
    <property type="term" value="C:cytosol"/>
    <property type="evidence" value="ECO:0007669"/>
    <property type="project" value="UniProtKB-SubCell"/>
</dbReference>
<evidence type="ECO:0000256" key="4">
    <source>
        <dbReference type="ARBA" id="ARBA00022795"/>
    </source>
</evidence>
<keyword evidence="6" id="KW-0966">Cell projection</keyword>
<keyword evidence="7" id="KW-1185">Reference proteome</keyword>
<dbReference type="NCBIfam" id="TIGR00208">
    <property type="entry name" value="fliS"/>
    <property type="match status" value="1"/>
</dbReference>
<dbReference type="OrthoDB" id="1767099at2"/>
<protein>
    <submittedName>
        <fullName evidence="6">Flagellar protein FliS</fullName>
    </submittedName>
</protein>
<keyword evidence="6" id="KW-0282">Flagellum</keyword>
<organism evidence="6 7">
    <name type="scientific">Peptoclostridium litorale DSM 5388</name>
    <dbReference type="NCBI Taxonomy" id="1121324"/>
    <lineage>
        <taxon>Bacteria</taxon>
        <taxon>Bacillati</taxon>
        <taxon>Bacillota</taxon>
        <taxon>Clostridia</taxon>
        <taxon>Peptostreptococcales</taxon>
        <taxon>Peptoclostridiaceae</taxon>
        <taxon>Peptoclostridium</taxon>
    </lineage>
</organism>
<dbReference type="PANTHER" id="PTHR34773">
    <property type="entry name" value="FLAGELLAR SECRETION CHAPERONE FLIS"/>
    <property type="match status" value="1"/>
</dbReference>
<name>A0A069RDT3_PEPLI</name>
<dbReference type="InterPro" id="IPR036584">
    <property type="entry name" value="FliS_sf"/>
</dbReference>
<dbReference type="InterPro" id="IPR003713">
    <property type="entry name" value="FliS"/>
</dbReference>
<dbReference type="AlphaFoldDB" id="A0A069RDT3"/>
<evidence type="ECO:0000256" key="2">
    <source>
        <dbReference type="ARBA" id="ARBA00008787"/>
    </source>
</evidence>
<evidence type="ECO:0000256" key="3">
    <source>
        <dbReference type="ARBA" id="ARBA00022490"/>
    </source>
</evidence>
<dbReference type="GO" id="GO:0071973">
    <property type="term" value="P:bacterial-type flagellum-dependent cell motility"/>
    <property type="evidence" value="ECO:0007669"/>
    <property type="project" value="TreeGrafter"/>
</dbReference>
<evidence type="ECO:0000313" key="7">
    <source>
        <dbReference type="Proteomes" id="UP000027946"/>
    </source>
</evidence>
<keyword evidence="4" id="KW-1005">Bacterial flagellum biogenesis</keyword>
<evidence type="ECO:0000313" key="6">
    <source>
        <dbReference type="EMBL" id="KDR94365.1"/>
    </source>
</evidence>
<dbReference type="STRING" id="1121324.CLIT_20c00100"/>
<keyword evidence="5" id="KW-0143">Chaperone</keyword>
<dbReference type="CDD" id="cd16098">
    <property type="entry name" value="FliS"/>
    <property type="match status" value="1"/>
</dbReference>
<gene>
    <name evidence="6" type="primary">fliS</name>
    <name evidence="6" type="ORF">CLIT_20c00100</name>
</gene>
<dbReference type="SUPFAM" id="SSF101116">
    <property type="entry name" value="Flagellar export chaperone FliS"/>
    <property type="match status" value="1"/>
</dbReference>
<evidence type="ECO:0000256" key="5">
    <source>
        <dbReference type="ARBA" id="ARBA00023186"/>
    </source>
</evidence>